<reference evidence="1" key="1">
    <citation type="submission" date="2022-08" db="UniProtKB">
        <authorList>
            <consortium name="EnsemblMetazoa"/>
        </authorList>
    </citation>
    <scope>IDENTIFICATION</scope>
    <source>
        <strain evidence="1">05x7-T-G4-1.051#20</strain>
    </source>
</reference>
<keyword evidence="2" id="KW-1185">Reference proteome</keyword>
<accession>A0A8W8IY13</accession>
<evidence type="ECO:0000313" key="2">
    <source>
        <dbReference type="Proteomes" id="UP000005408"/>
    </source>
</evidence>
<sequence length="658" mass="75846">MDLPCSFKDPISSKICGKGRTSDDRVIPVSQCQRNILNHMLKYNISKENIQTEADLLRLRGGFFDETNVCICPVHRAEFGTQWRRSSFCMVKAECQKRDSKRPYKALTNTSLSIEQSKFLFENDDTLIPVGSGICGKCRTELLKRMEASKESTGVDDIACGTAMGSYLRSVYLMDIKLGNLKSFTFFRNKRIWIVENRMKYQCRKLFQNCHNILSGRILRRVLVVVDFDLASERTKHDYIKKAKQIMHTVLEILVPEQEGKLENMLYSVPDTDKMLDSISSAYSSIASWGAQRQILSLLVQDNSYNDLKKHIPELTRYKYSAARKHAAAYGVATPVPDKKQVREKVSKDQLEHFLDFIMSPAIMTDAPFGECTYKISSGETLHVPKIILNSVRTRTVTLYMQYCKETDYCDTLSERTYMRLLEAIAPSVRKSMRGIDNFSADGCQAFQNLKTVVMTIGQTGKGKDWTDKVNDKLTRGKQYLKLHYKLHVSTDSEVPDHCCRFGLSSKEKNFTSKCVHSHHLKCDDCEMLSETLKTIEEAIDTITFPNSDEKDDAKYVISQSIRTIIEWKKHIMRTMNQERARKKILDFLQPNEALIERDWAMKFLPLQYRESQSSWFAKRGLSWHVSVITFKDTEDTRSLTVVHVFDTPKMRSHPMLF</sequence>
<proteinExistence type="predicted"/>
<organism evidence="1 2">
    <name type="scientific">Magallana gigas</name>
    <name type="common">Pacific oyster</name>
    <name type="synonym">Crassostrea gigas</name>
    <dbReference type="NCBI Taxonomy" id="29159"/>
    <lineage>
        <taxon>Eukaryota</taxon>
        <taxon>Metazoa</taxon>
        <taxon>Spiralia</taxon>
        <taxon>Lophotrochozoa</taxon>
        <taxon>Mollusca</taxon>
        <taxon>Bivalvia</taxon>
        <taxon>Autobranchia</taxon>
        <taxon>Pteriomorphia</taxon>
        <taxon>Ostreida</taxon>
        <taxon>Ostreoidea</taxon>
        <taxon>Ostreidae</taxon>
        <taxon>Magallana</taxon>
    </lineage>
</organism>
<dbReference type="EnsemblMetazoa" id="G16375.1">
    <property type="protein sequence ID" value="G16375.1:cds"/>
    <property type="gene ID" value="G16375"/>
</dbReference>
<dbReference type="AlphaFoldDB" id="A0A8W8IY13"/>
<name>A0A8W8IY13_MAGGI</name>
<evidence type="ECO:0000313" key="1">
    <source>
        <dbReference type="EnsemblMetazoa" id="G16375.1:cds"/>
    </source>
</evidence>
<protein>
    <submittedName>
        <fullName evidence="1">Uncharacterized protein</fullName>
    </submittedName>
</protein>
<dbReference type="Proteomes" id="UP000005408">
    <property type="component" value="Unassembled WGS sequence"/>
</dbReference>